<dbReference type="GO" id="GO:1904680">
    <property type="term" value="F:peptide transmembrane transporter activity"/>
    <property type="evidence" value="ECO:0007669"/>
    <property type="project" value="TreeGrafter"/>
</dbReference>
<dbReference type="RefSeq" id="WP_085462635.1">
    <property type="nucleotide sequence ID" value="NZ_FXBL01000003.1"/>
</dbReference>
<dbReference type="GO" id="GO:0043190">
    <property type="term" value="C:ATP-binding cassette (ABC) transporter complex"/>
    <property type="evidence" value="ECO:0007669"/>
    <property type="project" value="InterPro"/>
</dbReference>
<evidence type="ECO:0000256" key="2">
    <source>
        <dbReference type="ARBA" id="ARBA00005695"/>
    </source>
</evidence>
<keyword evidence="5" id="KW-1185">Reference proteome</keyword>
<name>A0A1X7MPD7_9HYPH</name>
<gene>
    <name evidence="4" type="ORF">SAMN02982922_0404</name>
</gene>
<dbReference type="AlphaFoldDB" id="A0A1X7MPD7"/>
<dbReference type="PIRSF" id="PIRSF002741">
    <property type="entry name" value="MppA"/>
    <property type="match status" value="1"/>
</dbReference>
<dbReference type="Gene3D" id="3.10.105.10">
    <property type="entry name" value="Dipeptide-binding Protein, Domain 3"/>
    <property type="match status" value="1"/>
</dbReference>
<evidence type="ECO:0000256" key="1">
    <source>
        <dbReference type="ARBA" id="ARBA00004418"/>
    </source>
</evidence>
<dbReference type="SUPFAM" id="SSF53850">
    <property type="entry name" value="Periplasmic binding protein-like II"/>
    <property type="match status" value="1"/>
</dbReference>
<organism evidence="4 5">
    <name type="scientific">Mesorhizobium australicum</name>
    <dbReference type="NCBI Taxonomy" id="536018"/>
    <lineage>
        <taxon>Bacteria</taxon>
        <taxon>Pseudomonadati</taxon>
        <taxon>Pseudomonadota</taxon>
        <taxon>Alphaproteobacteria</taxon>
        <taxon>Hyphomicrobiales</taxon>
        <taxon>Phyllobacteriaceae</taxon>
        <taxon>Mesorhizobium</taxon>
    </lineage>
</organism>
<sequence>MIGNIERRGGTLKVGLDAEVDIIDPPASFGGWNTGRVVQQIFESLVEDDLSAEGLPYTRLVPALAEKYHVSEDGLTYTFSLRRNVRFHDDTPFDAEAAKFNIDRMWNSAAPQYSPVAADYNQLATQSIRNVLVVDSHTLRITLSEPYADFLRYMTQEDAPGSFVFVSPSALKKYGNEGIGDRAPGTGPYRFKERFSTRFGIGVILERNRDYWGEPPYLDQIVFVPLPDAADRAAALERGDVDIVYGPDPFCLPSLRERGFVVKEVAVPYLWYFSFNMRESPLDDVRVRRAIAHAINRTELSNQLFGEATAAAVGIIPPASPSFEPDFPTYYPYDPCRAKALLADAGFSDGFHFKMLVARSGSGQINPLAICDWLISDLSQIGITAEAEVRDDWISYCDEWHRGMPAGIGASEMSWGMSCDVWLEQVVHSRYSSPKGFNTGYYNRVEVDRLLDLARTELVECRRVELYRIAHRLIMEDLPILPLLTLRSGNVVHGPNVKGFRFPAQNWHDFRQVWLER</sequence>
<accession>A0A1X7MPD7</accession>
<dbReference type="Gene3D" id="3.40.190.10">
    <property type="entry name" value="Periplasmic binding protein-like II"/>
    <property type="match status" value="1"/>
</dbReference>
<dbReference type="Pfam" id="PF00496">
    <property type="entry name" value="SBP_bac_5"/>
    <property type="match status" value="1"/>
</dbReference>
<comment type="similarity">
    <text evidence="2">Belongs to the bacterial solute-binding protein 5 family.</text>
</comment>
<dbReference type="GO" id="GO:0015833">
    <property type="term" value="P:peptide transport"/>
    <property type="evidence" value="ECO:0007669"/>
    <property type="project" value="TreeGrafter"/>
</dbReference>
<dbReference type="EMBL" id="FXBL01000003">
    <property type="protein sequence ID" value="SMH26690.1"/>
    <property type="molecule type" value="Genomic_DNA"/>
</dbReference>
<evidence type="ECO:0000313" key="5">
    <source>
        <dbReference type="Proteomes" id="UP000193083"/>
    </source>
</evidence>
<dbReference type="InterPro" id="IPR000914">
    <property type="entry name" value="SBP_5_dom"/>
</dbReference>
<protein>
    <submittedName>
        <fullName evidence="4">Peptide/nickel transport system substrate-binding protein</fullName>
    </submittedName>
</protein>
<evidence type="ECO:0000313" key="4">
    <source>
        <dbReference type="EMBL" id="SMH26690.1"/>
    </source>
</evidence>
<dbReference type="OrthoDB" id="9803988at2"/>
<dbReference type="PANTHER" id="PTHR30290">
    <property type="entry name" value="PERIPLASMIC BINDING COMPONENT OF ABC TRANSPORTER"/>
    <property type="match status" value="1"/>
</dbReference>
<dbReference type="Proteomes" id="UP000193083">
    <property type="component" value="Unassembled WGS sequence"/>
</dbReference>
<feature type="domain" description="Solute-binding protein family 5" evidence="3">
    <location>
        <begin position="60"/>
        <end position="402"/>
    </location>
</feature>
<dbReference type="GO" id="GO:0030288">
    <property type="term" value="C:outer membrane-bounded periplasmic space"/>
    <property type="evidence" value="ECO:0007669"/>
    <property type="project" value="UniProtKB-ARBA"/>
</dbReference>
<reference evidence="4 5" key="1">
    <citation type="submission" date="2017-04" db="EMBL/GenBank/DDBJ databases">
        <authorList>
            <person name="Afonso C.L."/>
            <person name="Miller P.J."/>
            <person name="Scott M.A."/>
            <person name="Spackman E."/>
            <person name="Goraichik I."/>
            <person name="Dimitrov K.M."/>
            <person name="Suarez D.L."/>
            <person name="Swayne D.E."/>
        </authorList>
    </citation>
    <scope>NUCLEOTIDE SEQUENCE [LARGE SCALE GENOMIC DNA]</scope>
    <source>
        <strain evidence="4 5">B5P</strain>
    </source>
</reference>
<comment type="subcellular location">
    <subcellularLocation>
        <location evidence="1">Periplasm</location>
    </subcellularLocation>
</comment>
<proteinExistence type="inferred from homology"/>
<evidence type="ECO:0000259" key="3">
    <source>
        <dbReference type="Pfam" id="PF00496"/>
    </source>
</evidence>
<dbReference type="InterPro" id="IPR039424">
    <property type="entry name" value="SBP_5"/>
</dbReference>
<dbReference type="InterPro" id="IPR030678">
    <property type="entry name" value="Peptide/Ni-bd"/>
</dbReference>